<proteinExistence type="predicted"/>
<name>A0A2S8SDL4_9RHOB</name>
<keyword evidence="2" id="KW-1185">Reference proteome</keyword>
<dbReference type="InterPro" id="IPR036397">
    <property type="entry name" value="RNaseH_sf"/>
</dbReference>
<evidence type="ECO:0000313" key="2">
    <source>
        <dbReference type="Proteomes" id="UP000238338"/>
    </source>
</evidence>
<gene>
    <name evidence="1" type="ORF">LX70_00581</name>
</gene>
<dbReference type="Proteomes" id="UP000238338">
    <property type="component" value="Unassembled WGS sequence"/>
</dbReference>
<dbReference type="InterPro" id="IPR012337">
    <property type="entry name" value="RNaseH-like_sf"/>
</dbReference>
<dbReference type="GO" id="GO:0003676">
    <property type="term" value="F:nucleic acid binding"/>
    <property type="evidence" value="ECO:0007669"/>
    <property type="project" value="InterPro"/>
</dbReference>
<evidence type="ECO:0008006" key="3">
    <source>
        <dbReference type="Google" id="ProtNLM"/>
    </source>
</evidence>
<dbReference type="EMBL" id="PVEP01000001">
    <property type="protein sequence ID" value="PQV58768.1"/>
    <property type="molecule type" value="Genomic_DNA"/>
</dbReference>
<dbReference type="OrthoDB" id="280774at2"/>
<sequence>MPGCRRTRAPAGFSEWICARHWSAVPKQNLAPYGKEGLPIMRGFVKLKEACAYFGFDMTDAHDAMADAQAARQILARLIADGRMPEAKVHYAKNRPMPADAPITAVDGAEAAE</sequence>
<dbReference type="SUPFAM" id="SSF53098">
    <property type="entry name" value="Ribonuclease H-like"/>
    <property type="match status" value="1"/>
</dbReference>
<reference evidence="1 2" key="1">
    <citation type="submission" date="2018-02" db="EMBL/GenBank/DDBJ databases">
        <title>Genomic Encyclopedia of Archaeal and Bacterial Type Strains, Phase II (KMG-II): from individual species to whole genera.</title>
        <authorList>
            <person name="Goeker M."/>
        </authorList>
    </citation>
    <scope>NUCLEOTIDE SEQUENCE [LARGE SCALE GENOMIC DNA]</scope>
    <source>
        <strain evidence="1 2">DSM 18921</strain>
    </source>
</reference>
<accession>A0A2S8SDL4</accession>
<dbReference type="AlphaFoldDB" id="A0A2S8SDL4"/>
<evidence type="ECO:0000313" key="1">
    <source>
        <dbReference type="EMBL" id="PQV58768.1"/>
    </source>
</evidence>
<protein>
    <recommendedName>
        <fullName evidence="3">DNA polymerase-3 subunit epsilon</fullName>
    </recommendedName>
</protein>
<dbReference type="Gene3D" id="3.30.420.10">
    <property type="entry name" value="Ribonuclease H-like superfamily/Ribonuclease H"/>
    <property type="match status" value="1"/>
</dbReference>
<comment type="caution">
    <text evidence="1">The sequence shown here is derived from an EMBL/GenBank/DDBJ whole genome shotgun (WGS) entry which is preliminary data.</text>
</comment>
<organism evidence="1 2">
    <name type="scientific">Albidovulum denitrificans</name>
    <dbReference type="NCBI Taxonomy" id="404881"/>
    <lineage>
        <taxon>Bacteria</taxon>
        <taxon>Pseudomonadati</taxon>
        <taxon>Pseudomonadota</taxon>
        <taxon>Alphaproteobacteria</taxon>
        <taxon>Rhodobacterales</taxon>
        <taxon>Paracoccaceae</taxon>
        <taxon>Albidovulum</taxon>
    </lineage>
</organism>